<gene>
    <name evidence="2" type="ORF">H257_11285</name>
</gene>
<proteinExistence type="predicted"/>
<name>W4G2Q6_APHAT</name>
<dbReference type="EMBL" id="KI913146">
    <property type="protein sequence ID" value="ETV73970.1"/>
    <property type="molecule type" value="Genomic_DNA"/>
</dbReference>
<evidence type="ECO:0000256" key="1">
    <source>
        <dbReference type="SAM" id="MobiDB-lite"/>
    </source>
</evidence>
<feature type="region of interest" description="Disordered" evidence="1">
    <location>
        <begin position="1"/>
        <end position="55"/>
    </location>
</feature>
<dbReference type="VEuPathDB" id="FungiDB:H257_11285"/>
<dbReference type="RefSeq" id="XP_009836483.1">
    <property type="nucleotide sequence ID" value="XM_009838181.1"/>
</dbReference>
<protein>
    <submittedName>
        <fullName evidence="2">Uncharacterized protein</fullName>
    </submittedName>
</protein>
<evidence type="ECO:0000313" key="2">
    <source>
        <dbReference type="EMBL" id="ETV73970.1"/>
    </source>
</evidence>
<dbReference type="AlphaFoldDB" id="W4G2Q6"/>
<sequence>MDESSNDNPEGDHTTAPSGMPGADESGNQPATAWARAQGFTVSRTGENFSEKPPTLFTVDEKQLEPDEIDRVVVLGRFNLPVSKVREIMDALYPERMFCPRLLSRLKDRGRVLHLGPEVDSMGRFFEMGYGMKATGGVFHVNLTTTLQFKSVDMQAMKRNETQSQRADSKARTCHRSVKLPEVEAQTLAWVLCCEELDLCVTGKQWQSHNNWLCRHRVKILLEGLAAQISTKAWTHQQNLTWRSCFHAACGASTPLEAVSVGRQQILQETSGYNPQDIYNMDTETSFFNCLAPHRSITRNRVPGTEK</sequence>
<reference evidence="2" key="1">
    <citation type="submission" date="2013-12" db="EMBL/GenBank/DDBJ databases">
        <title>The Genome Sequence of Aphanomyces astaci APO3.</title>
        <authorList>
            <consortium name="The Broad Institute Genomics Platform"/>
            <person name="Russ C."/>
            <person name="Tyler B."/>
            <person name="van West P."/>
            <person name="Dieguez-Uribeondo J."/>
            <person name="Young S.K."/>
            <person name="Zeng Q."/>
            <person name="Gargeya S."/>
            <person name="Fitzgerald M."/>
            <person name="Abouelleil A."/>
            <person name="Alvarado L."/>
            <person name="Chapman S.B."/>
            <person name="Gainer-Dewar J."/>
            <person name="Goldberg J."/>
            <person name="Griggs A."/>
            <person name="Gujja S."/>
            <person name="Hansen M."/>
            <person name="Howarth C."/>
            <person name="Imamovic A."/>
            <person name="Ireland A."/>
            <person name="Larimer J."/>
            <person name="McCowan C."/>
            <person name="Murphy C."/>
            <person name="Pearson M."/>
            <person name="Poon T.W."/>
            <person name="Priest M."/>
            <person name="Roberts A."/>
            <person name="Saif S."/>
            <person name="Shea T."/>
            <person name="Sykes S."/>
            <person name="Wortman J."/>
            <person name="Nusbaum C."/>
            <person name="Birren B."/>
        </authorList>
    </citation>
    <scope>NUCLEOTIDE SEQUENCE [LARGE SCALE GENOMIC DNA]</scope>
    <source>
        <strain evidence="2">APO3</strain>
    </source>
</reference>
<accession>W4G2Q6</accession>
<organism evidence="2">
    <name type="scientific">Aphanomyces astaci</name>
    <name type="common">Crayfish plague agent</name>
    <dbReference type="NCBI Taxonomy" id="112090"/>
    <lineage>
        <taxon>Eukaryota</taxon>
        <taxon>Sar</taxon>
        <taxon>Stramenopiles</taxon>
        <taxon>Oomycota</taxon>
        <taxon>Saprolegniomycetes</taxon>
        <taxon>Saprolegniales</taxon>
        <taxon>Verrucalvaceae</taxon>
        <taxon>Aphanomyces</taxon>
    </lineage>
</organism>
<dbReference type="GeneID" id="20813281"/>